<comment type="catalytic activity">
    <reaction evidence="5">
        <text>GDP-beta-L-fucose + NADP(+) = GDP-4-dehydro-alpha-D-rhamnose + NADPH + H(+)</text>
        <dbReference type="Rhea" id="RHEA:18885"/>
        <dbReference type="ChEBI" id="CHEBI:15378"/>
        <dbReference type="ChEBI" id="CHEBI:57273"/>
        <dbReference type="ChEBI" id="CHEBI:57783"/>
        <dbReference type="ChEBI" id="CHEBI:57964"/>
        <dbReference type="ChEBI" id="CHEBI:58349"/>
        <dbReference type="EC" id="1.1.1.271"/>
    </reaction>
</comment>
<dbReference type="GO" id="GO:0042351">
    <property type="term" value="P:'de novo' GDP-L-fucose biosynthetic process"/>
    <property type="evidence" value="ECO:0007669"/>
    <property type="project" value="UniProtKB-UniRule"/>
</dbReference>
<feature type="binding site" evidence="5">
    <location>
        <begin position="23"/>
        <end position="29"/>
    </location>
    <ligand>
        <name>NADP(+)</name>
        <dbReference type="ChEBI" id="CHEBI:58349"/>
    </ligand>
</feature>
<dbReference type="Gene3D" id="3.90.25.10">
    <property type="entry name" value="UDP-galactose 4-epimerase, domain 1"/>
    <property type="match status" value="1"/>
</dbReference>
<dbReference type="EC" id="1.1.1.271" evidence="5"/>
<dbReference type="GO" id="GO:0016853">
    <property type="term" value="F:isomerase activity"/>
    <property type="evidence" value="ECO:0007669"/>
    <property type="project" value="UniProtKB-KW"/>
</dbReference>
<gene>
    <name evidence="5" type="primary">fcl</name>
    <name evidence="7" type="ORF">GOC77_01470</name>
</gene>
<dbReference type="GO" id="GO:0070401">
    <property type="term" value="F:NADP+ binding"/>
    <property type="evidence" value="ECO:0007669"/>
    <property type="project" value="UniProtKB-UniRule"/>
</dbReference>
<evidence type="ECO:0000259" key="6">
    <source>
        <dbReference type="Pfam" id="PF01370"/>
    </source>
</evidence>
<feature type="binding site" evidence="5">
    <location>
        <position position="223"/>
    </location>
    <ligand>
        <name>substrate</name>
    </ligand>
</feature>
<feature type="active site" description="Proton donor/acceptor" evidence="5">
    <location>
        <position position="150"/>
    </location>
</feature>
<organism evidence="7 8">
    <name type="scientific">Haloarcula argentinensis</name>
    <dbReference type="NCBI Taxonomy" id="43776"/>
    <lineage>
        <taxon>Archaea</taxon>
        <taxon>Methanobacteriati</taxon>
        <taxon>Methanobacteriota</taxon>
        <taxon>Stenosarchaea group</taxon>
        <taxon>Halobacteria</taxon>
        <taxon>Halobacteriales</taxon>
        <taxon>Haloarculaceae</taxon>
        <taxon>Haloarcula</taxon>
    </lineage>
</organism>
<keyword evidence="5" id="KW-0511">Multifunctional enzyme</keyword>
<dbReference type="Proteomes" id="UP000641625">
    <property type="component" value="Unassembled WGS sequence"/>
</dbReference>
<evidence type="ECO:0000313" key="8">
    <source>
        <dbReference type="Proteomes" id="UP000641625"/>
    </source>
</evidence>
<feature type="binding site" evidence="5">
    <location>
        <position position="193"/>
    </location>
    <ligand>
        <name>NADP(+)</name>
        <dbReference type="ChEBI" id="CHEBI:58349"/>
    </ligand>
</feature>
<feature type="binding site" evidence="5">
    <location>
        <position position="283"/>
    </location>
    <ligand>
        <name>substrate</name>
    </ligand>
</feature>
<evidence type="ECO:0000256" key="1">
    <source>
        <dbReference type="ARBA" id="ARBA00005959"/>
    </source>
</evidence>
<evidence type="ECO:0000256" key="4">
    <source>
        <dbReference type="ARBA" id="ARBA00023235"/>
    </source>
</evidence>
<evidence type="ECO:0000256" key="2">
    <source>
        <dbReference type="ARBA" id="ARBA00022857"/>
    </source>
</evidence>
<proteinExistence type="inferred from homology"/>
<evidence type="ECO:0000256" key="3">
    <source>
        <dbReference type="ARBA" id="ARBA00023002"/>
    </source>
</evidence>
<dbReference type="CDD" id="cd05239">
    <property type="entry name" value="GDP_FS_SDR_e"/>
    <property type="match status" value="1"/>
</dbReference>
<evidence type="ECO:0000256" key="5">
    <source>
        <dbReference type="HAMAP-Rule" id="MF_00956"/>
    </source>
</evidence>
<dbReference type="HAMAP" id="MF_00956">
    <property type="entry name" value="GDP_fucose_synth"/>
    <property type="match status" value="1"/>
</dbReference>
<feature type="binding site" evidence="5">
    <location>
        <begin position="177"/>
        <end position="180"/>
    </location>
    <ligand>
        <name>NADP(+)</name>
        <dbReference type="ChEBI" id="CHEBI:58349"/>
    </ligand>
</feature>
<comment type="pathway">
    <text evidence="5">Nucleotide-sugar biosynthesis; GDP-L-fucose biosynthesis via de novo pathway; GDP-L-fucose from GDP-alpha-D-mannose: step 2/2.</text>
</comment>
<comment type="caution">
    <text evidence="5">Lacks conserved residue(s) required for the propagation of feature annotation.</text>
</comment>
<comment type="caution">
    <text evidence="7">The sequence shown here is derived from an EMBL/GenBank/DDBJ whole genome shotgun (WGS) entry which is preliminary data.</text>
</comment>
<comment type="similarity">
    <text evidence="1 5">Belongs to the NAD(P)-dependent epimerase/dehydratase family. Fucose synthase subfamily.</text>
</comment>
<dbReference type="PANTHER" id="PTHR43238">
    <property type="entry name" value="GDP-L-FUCOSE SYNTHASE"/>
    <property type="match status" value="1"/>
</dbReference>
<dbReference type="EMBL" id="WOWA01000002">
    <property type="protein sequence ID" value="NLV11956.1"/>
    <property type="molecule type" value="Genomic_DNA"/>
</dbReference>
<feature type="binding site" evidence="5">
    <location>
        <position position="201"/>
    </location>
    <ligand>
        <name>substrate</name>
    </ligand>
</feature>
<dbReference type="InterPro" id="IPR036291">
    <property type="entry name" value="NAD(P)-bd_dom_sf"/>
</dbReference>
<dbReference type="Pfam" id="PF01370">
    <property type="entry name" value="Epimerase"/>
    <property type="match status" value="1"/>
</dbReference>
<comment type="function">
    <text evidence="5">Catalyzes the two-step NADP-dependent conversion of GDP-4-dehydro-6-deoxy-D-mannose to GDP-fucose, involving an epimerase and a reductase reaction.</text>
</comment>
<dbReference type="Gene3D" id="3.40.50.720">
    <property type="entry name" value="NAD(P)-binding Rossmann-like Domain"/>
    <property type="match status" value="1"/>
</dbReference>
<dbReference type="UniPathway" id="UPA00128">
    <property type="reaction ID" value="UER00191"/>
</dbReference>
<feature type="binding site" evidence="5">
    <location>
        <position position="216"/>
    </location>
    <ligand>
        <name>substrate</name>
    </ligand>
</feature>
<keyword evidence="2 5" id="KW-0521">NADP</keyword>
<dbReference type="InterPro" id="IPR028614">
    <property type="entry name" value="GDP_fucose/colitose_synth"/>
</dbReference>
<keyword evidence="3 5" id="KW-0560">Oxidoreductase</keyword>
<dbReference type="AlphaFoldDB" id="A0A847UHM1"/>
<evidence type="ECO:0000313" key="7">
    <source>
        <dbReference type="EMBL" id="NLV11956.1"/>
    </source>
</evidence>
<protein>
    <recommendedName>
        <fullName evidence="5">GDP-L-fucose synthase</fullName>
        <ecNumber evidence="5">1.1.1.271</ecNumber>
    </recommendedName>
    <alternativeName>
        <fullName evidence="5">GDP-4-keto-6-deoxy-D-mannose-3,5-epimerase-4-reductase</fullName>
    </alternativeName>
</protein>
<dbReference type="PANTHER" id="PTHR43238:SF1">
    <property type="entry name" value="GDP-L-FUCOSE SYNTHASE"/>
    <property type="match status" value="1"/>
</dbReference>
<dbReference type="GO" id="GO:0050577">
    <property type="term" value="F:GDP-L-fucose synthase activity"/>
    <property type="evidence" value="ECO:0007669"/>
    <property type="project" value="UniProtKB-UniRule"/>
</dbReference>
<sequence>MVRAGGLAMRHGFWDGRTVMVTGGSGFLGSHLVEELRSRSDDVEVFVPRSSKYDLRERAAIRQALVESGADTVIHLAATVGGIGANRKNPGRYFYDNAVMGIELIELARQFGVEKFTILGTICSYPNHTEVPFKEDDLFDGYPEETNAPYGIAKKALLTQSKAYRKQYDFNSIYLMPVNLYGPRDDFDLNSAHVIPAIIRKCLEAHDRGNDSITAWGTGEPTREFLYVTDAARGILDATEKFDRSEPVNLGSGTEISIRHLVETIADLTGFEGRIEWDTSKPDGQPRRKLDISRAEKYFDWSASTDFEDGLRQTIGWYKSVRDEYPAGGAHHSG</sequence>
<feature type="domain" description="NAD-dependent epimerase/dehydratase" evidence="6">
    <location>
        <begin position="19"/>
        <end position="251"/>
    </location>
</feature>
<feature type="site" description="Important for catalytic activity" evidence="5">
    <location>
        <position position="123"/>
    </location>
</feature>
<reference evidence="7" key="1">
    <citation type="submission" date="2019-12" db="EMBL/GenBank/DDBJ databases">
        <title>Whole genome sequencing of Haloarcula argentinensis strain pws5.</title>
        <authorList>
            <person name="Verma D.K."/>
            <person name="Gopal K."/>
            <person name="Prasad E.S."/>
        </authorList>
    </citation>
    <scope>NUCLEOTIDE SEQUENCE</scope>
    <source>
        <strain evidence="7">Pws5</strain>
    </source>
</reference>
<keyword evidence="4 5" id="KW-0413">Isomerase</keyword>
<dbReference type="InterPro" id="IPR001509">
    <property type="entry name" value="Epimerase_deHydtase"/>
</dbReference>
<dbReference type="SUPFAM" id="SSF51735">
    <property type="entry name" value="NAD(P)-binding Rossmann-fold domains"/>
    <property type="match status" value="1"/>
</dbReference>
<name>A0A847UHM1_HALAR</name>
<feature type="site" description="Important for catalytic activity" evidence="5">
    <location>
        <position position="121"/>
    </location>
</feature>
<accession>A0A847UHM1</accession>
<feature type="binding site" evidence="5">
    <location>
        <position position="154"/>
    </location>
    <ligand>
        <name>NADP(+)</name>
        <dbReference type="ChEBI" id="CHEBI:58349"/>
    </ligand>
</feature>